<keyword evidence="3" id="KW-1185">Reference proteome</keyword>
<reference evidence="2 3" key="1">
    <citation type="submission" date="2015-07" db="EMBL/GenBank/DDBJ databases">
        <title>The genome of Pseudoloma neurophilia, a relevant intracellular parasite of the zebrafish.</title>
        <authorList>
            <person name="Ndikumana S."/>
            <person name="Pelin A."/>
            <person name="Sanders J."/>
            <person name="Corradi N."/>
        </authorList>
    </citation>
    <scope>NUCLEOTIDE SEQUENCE [LARGE SCALE GENOMIC DNA]</scope>
    <source>
        <strain evidence="2 3">MK1</strain>
    </source>
</reference>
<comment type="caution">
    <text evidence="2">The sequence shown here is derived from an EMBL/GenBank/DDBJ whole genome shotgun (WGS) entry which is preliminary data.</text>
</comment>
<evidence type="ECO:0000313" key="3">
    <source>
        <dbReference type="Proteomes" id="UP000051530"/>
    </source>
</evidence>
<evidence type="ECO:0000256" key="1">
    <source>
        <dbReference type="SAM" id="Coils"/>
    </source>
</evidence>
<sequence length="453" mass="52910">MTTVLKLLNQCPDHIKIFTLFQNKIFYSKNEVLLSYDIYTNHVKQCQIFGSFIDDIYRIDDKLFILQGNLYEMYDITKSQKKGHIFFNNPPTKSKIYQNNLYILTDDRIYTLSTDKVEFKPLNSDLINKNHSQRNHVLKNSSNETYGSSNFKDFAITENFFILSNDGQVFMDGVCLNLGTIGEIRAIEVYPDNLLHVLTKAAVFVYKMHLNIPVLQYQFNSRVKYLYNNFAILSDQIIELQAGLPIKIINDMVELRECAVNENFLYLFSNIDQNPTIFDLKGRTICSGLNLNLLNDSTPPHLQKSTIEIRMSQLFSSIDYYMQSKRLNELSVADFRVKIIDTLKSIYIELSSLKESFKDKIAVLEKRHTEYEQKVRNIETRRQHIMDRVRLCQNKLKSAIQMKKCAIMDLIHENSVLSDGKLDEIEHLKILKRHIAEAQMQNIALTKICRDYL</sequence>
<keyword evidence="1" id="KW-0175">Coiled coil</keyword>
<organism evidence="2 3">
    <name type="scientific">Pseudoloma neurophilia</name>
    <dbReference type="NCBI Taxonomy" id="146866"/>
    <lineage>
        <taxon>Eukaryota</taxon>
        <taxon>Fungi</taxon>
        <taxon>Fungi incertae sedis</taxon>
        <taxon>Microsporidia</taxon>
        <taxon>Pseudoloma</taxon>
    </lineage>
</organism>
<dbReference type="EMBL" id="LGUB01000139">
    <property type="protein sequence ID" value="KRH94085.1"/>
    <property type="molecule type" value="Genomic_DNA"/>
</dbReference>
<dbReference type="VEuPathDB" id="MicrosporidiaDB:M153_3860003090"/>
<accession>A0A0R0M1S8</accession>
<feature type="coiled-coil region" evidence="1">
    <location>
        <begin position="354"/>
        <end position="381"/>
    </location>
</feature>
<proteinExistence type="predicted"/>
<dbReference type="Proteomes" id="UP000051530">
    <property type="component" value="Unassembled WGS sequence"/>
</dbReference>
<gene>
    <name evidence="2" type="ORF">M153_3860003090</name>
</gene>
<dbReference type="AlphaFoldDB" id="A0A0R0M1S8"/>
<protein>
    <submittedName>
        <fullName evidence="2">Uncharacterized protein</fullName>
    </submittedName>
</protein>
<name>A0A0R0M1S8_9MICR</name>
<evidence type="ECO:0000313" key="2">
    <source>
        <dbReference type="EMBL" id="KRH94085.1"/>
    </source>
</evidence>
<dbReference type="OrthoDB" id="2191542at2759"/>